<sequence>MRVYATVEEFTAWLAPDPAPANAARLLRQASGRVDELLIGACYDTDTAGMPTAAPIVEALRDATCAQAEFTAAWVASGGDSTGARRRPTAVTVGQVSYTYGGRSSSGSTGSGAAAADRVPDAPEAVTILRLAGLLPVTPITY</sequence>
<dbReference type="EMBL" id="PVZC01000012">
    <property type="protein sequence ID" value="PRX91981.1"/>
    <property type="molecule type" value="Genomic_DNA"/>
</dbReference>
<dbReference type="Proteomes" id="UP000237846">
    <property type="component" value="Unassembled WGS sequence"/>
</dbReference>
<dbReference type="RefSeq" id="WP_106253337.1">
    <property type="nucleotide sequence ID" value="NZ_PVZC01000012.1"/>
</dbReference>
<evidence type="ECO:0008006" key="3">
    <source>
        <dbReference type="Google" id="ProtNLM"/>
    </source>
</evidence>
<proteinExistence type="predicted"/>
<gene>
    <name evidence="1" type="ORF">CLV72_11254</name>
</gene>
<reference evidence="1 2" key="1">
    <citation type="submission" date="2018-03" db="EMBL/GenBank/DDBJ databases">
        <title>Genomic Encyclopedia of Archaeal and Bacterial Type Strains, Phase II (KMG-II): from individual species to whole genera.</title>
        <authorList>
            <person name="Goeker M."/>
        </authorList>
    </citation>
    <scope>NUCLEOTIDE SEQUENCE [LARGE SCALE GENOMIC DNA]</scope>
    <source>
        <strain evidence="1 2">DSM 45601</strain>
    </source>
</reference>
<evidence type="ECO:0000313" key="2">
    <source>
        <dbReference type="Proteomes" id="UP000237846"/>
    </source>
</evidence>
<name>A0A2T0PSU8_9ACTN</name>
<evidence type="ECO:0000313" key="1">
    <source>
        <dbReference type="EMBL" id="PRX91981.1"/>
    </source>
</evidence>
<dbReference type="OrthoDB" id="4236785at2"/>
<comment type="caution">
    <text evidence="1">The sequence shown here is derived from an EMBL/GenBank/DDBJ whole genome shotgun (WGS) entry which is preliminary data.</text>
</comment>
<organism evidence="1 2">
    <name type="scientific">Allonocardiopsis opalescens</name>
    <dbReference type="NCBI Taxonomy" id="1144618"/>
    <lineage>
        <taxon>Bacteria</taxon>
        <taxon>Bacillati</taxon>
        <taxon>Actinomycetota</taxon>
        <taxon>Actinomycetes</taxon>
        <taxon>Streptosporangiales</taxon>
        <taxon>Allonocardiopsis</taxon>
    </lineage>
</organism>
<protein>
    <recommendedName>
        <fullName evidence="3">Head-to-tail adaptor</fullName>
    </recommendedName>
</protein>
<keyword evidence="2" id="KW-1185">Reference proteome</keyword>
<dbReference type="AlphaFoldDB" id="A0A2T0PSU8"/>
<accession>A0A2T0PSU8</accession>